<dbReference type="InterPro" id="IPR008969">
    <property type="entry name" value="CarboxyPept-like_regulatory"/>
</dbReference>
<organism evidence="1 2">
    <name type="scientific">Glaciihabitans tibetensis</name>
    <dbReference type="NCBI Taxonomy" id="1266600"/>
    <lineage>
        <taxon>Bacteria</taxon>
        <taxon>Bacillati</taxon>
        <taxon>Actinomycetota</taxon>
        <taxon>Actinomycetes</taxon>
        <taxon>Micrococcales</taxon>
        <taxon>Microbacteriaceae</taxon>
        <taxon>Glaciihabitans</taxon>
    </lineage>
</organism>
<dbReference type="InterPro" id="IPR013784">
    <property type="entry name" value="Carb-bd-like_fold"/>
</dbReference>
<dbReference type="Gene3D" id="2.60.40.1120">
    <property type="entry name" value="Carboxypeptidase-like, regulatory domain"/>
    <property type="match status" value="3"/>
</dbReference>
<dbReference type="Pfam" id="PF13620">
    <property type="entry name" value="CarboxypepD_reg"/>
    <property type="match status" value="1"/>
</dbReference>
<dbReference type="SUPFAM" id="SSF49452">
    <property type="entry name" value="Starch-binding domain-like"/>
    <property type="match status" value="2"/>
</dbReference>
<dbReference type="PANTHER" id="PTHR30032">
    <property type="entry name" value="N-ACETYLMURAMOYL-L-ALANINE AMIDASE-RELATED"/>
    <property type="match status" value="1"/>
</dbReference>
<gene>
    <name evidence="1" type="ORF">B0I08_10390</name>
</gene>
<dbReference type="GO" id="GO:0030246">
    <property type="term" value="F:carbohydrate binding"/>
    <property type="evidence" value="ECO:0007669"/>
    <property type="project" value="InterPro"/>
</dbReference>
<name>A0A2T0VFB8_9MICO</name>
<keyword evidence="1" id="KW-0645">Protease</keyword>
<keyword evidence="1" id="KW-0378">Hydrolase</keyword>
<dbReference type="GO" id="GO:0004180">
    <property type="term" value="F:carboxypeptidase activity"/>
    <property type="evidence" value="ECO:0007669"/>
    <property type="project" value="UniProtKB-KW"/>
</dbReference>
<sequence>MFRSIQSQALAKPADALWRRPALALVTVIALVVGTLTAAMPVTPAAAAAPVGVVTGTVTAAGGAPLQYMYVTLLNREGMRTAAESVYTDASGNYSIDVSSVAAGEYSIEFTDNQSRYATEYWNDSTTLDNASFFAVTSTASVAAKNATLAVGGTITGTITASDGAFGPSDQVGISLRLINVDTGRQMRSGYVSSFGAPYQLTGIAAGTYKLQFEPVHPNVVDRYVAQYWAGASTLASARSFTISAGETKTSFDAVLAPGARLSGRVTAEGTGAPLADVSVGLVDSAGRPAGFNEAVTDSNGYYTFDWMLPADSYTVKFSTSPYSLSSRNFVSEYWENARFESTSTPVKVTSAAAIVKDAQLAVGGSISGTVTLPEGADRLSAFSTAYAFDSVTKTWIPQNSAQTAEDGSYTIPGLAAGTYHVGFEAYSSGTSIGTRVYDGATGIESGFGVRVTAAGITTGIDGVIYNGVSRLAGADRFDASASISQRSFKPGVDVAYVANGLNFPDALSGAPVAAQAGAPILLTLAGEIPASIKAELERLRPGRIVVLGGINSVSEAVKTQLKSFTAGTVTRLAGADRFAASAAISAESFDAGVETVYVANGLNFPDALAGAPVAAKDGSPILLVTPSAVPAPIEAELKRLKPGRIVVLGGVNSVSEAVNSQLGQFTTSGVTRLAGADRFSASADISAKNFAPGAPVVYITSGSNFPDALSGAPVAGRDAAPILLVAPDSLPVSIADELTRLKPASIVILGGVNSVKPAVAEQLMRYTVVPPA</sequence>
<dbReference type="OrthoDB" id="5143602at2"/>
<keyword evidence="2" id="KW-1185">Reference proteome</keyword>
<evidence type="ECO:0000313" key="1">
    <source>
        <dbReference type="EMBL" id="PRY68885.1"/>
    </source>
</evidence>
<dbReference type="Pfam" id="PF04122">
    <property type="entry name" value="CW_binding_2"/>
    <property type="match status" value="3"/>
</dbReference>
<dbReference type="Gene3D" id="3.40.50.12090">
    <property type="match status" value="2"/>
</dbReference>
<dbReference type="AlphaFoldDB" id="A0A2T0VFB8"/>
<proteinExistence type="predicted"/>
<dbReference type="EMBL" id="PVTL01000003">
    <property type="protein sequence ID" value="PRY68885.1"/>
    <property type="molecule type" value="Genomic_DNA"/>
</dbReference>
<dbReference type="PANTHER" id="PTHR30032:SF8">
    <property type="entry name" value="GERMINATION-SPECIFIC N-ACETYLMURAMOYL-L-ALANINE AMIDASE"/>
    <property type="match status" value="1"/>
</dbReference>
<dbReference type="RefSeq" id="WP_106211016.1">
    <property type="nucleotide sequence ID" value="NZ_PVTL01000003.1"/>
</dbReference>
<keyword evidence="1" id="KW-0121">Carboxypeptidase</keyword>
<dbReference type="SUPFAM" id="SSF49464">
    <property type="entry name" value="Carboxypeptidase regulatory domain-like"/>
    <property type="match status" value="1"/>
</dbReference>
<reference evidence="1 2" key="1">
    <citation type="submission" date="2018-03" db="EMBL/GenBank/DDBJ databases">
        <title>Genomic Encyclopedia of Type Strains, Phase III (KMG-III): the genomes of soil and plant-associated and newly described type strains.</title>
        <authorList>
            <person name="Whitman W."/>
        </authorList>
    </citation>
    <scope>NUCLEOTIDE SEQUENCE [LARGE SCALE GENOMIC DNA]</scope>
    <source>
        <strain evidence="1 2">CGMCC 1.12484</strain>
    </source>
</reference>
<evidence type="ECO:0000313" key="2">
    <source>
        <dbReference type="Proteomes" id="UP000237983"/>
    </source>
</evidence>
<dbReference type="Proteomes" id="UP000237983">
    <property type="component" value="Unassembled WGS sequence"/>
</dbReference>
<comment type="caution">
    <text evidence="1">The sequence shown here is derived from an EMBL/GenBank/DDBJ whole genome shotgun (WGS) entry which is preliminary data.</text>
</comment>
<protein>
    <submittedName>
        <fullName evidence="1">Carboxypeptidase family protein</fullName>
    </submittedName>
</protein>
<dbReference type="InterPro" id="IPR007253">
    <property type="entry name" value="Cell_wall-bd_2"/>
</dbReference>
<dbReference type="InterPro" id="IPR051922">
    <property type="entry name" value="Bact_Sporulation_Assoc"/>
</dbReference>
<accession>A0A2T0VFB8</accession>